<organism evidence="2 3">
    <name type="scientific">Elysia crispata</name>
    <name type="common">lettuce slug</name>
    <dbReference type="NCBI Taxonomy" id="231223"/>
    <lineage>
        <taxon>Eukaryota</taxon>
        <taxon>Metazoa</taxon>
        <taxon>Spiralia</taxon>
        <taxon>Lophotrochozoa</taxon>
        <taxon>Mollusca</taxon>
        <taxon>Gastropoda</taxon>
        <taxon>Heterobranchia</taxon>
        <taxon>Euthyneura</taxon>
        <taxon>Panpulmonata</taxon>
        <taxon>Sacoglossa</taxon>
        <taxon>Placobranchoidea</taxon>
        <taxon>Plakobranchidae</taxon>
        <taxon>Elysia</taxon>
    </lineage>
</organism>
<proteinExistence type="predicted"/>
<name>A0AAE0Z6R1_9GAST</name>
<protein>
    <submittedName>
        <fullName evidence="2">Uncharacterized protein</fullName>
    </submittedName>
</protein>
<accession>A0AAE0Z6R1</accession>
<evidence type="ECO:0000256" key="1">
    <source>
        <dbReference type="SAM" id="SignalP"/>
    </source>
</evidence>
<dbReference type="Proteomes" id="UP001283361">
    <property type="component" value="Unassembled WGS sequence"/>
</dbReference>
<keyword evidence="3" id="KW-1185">Reference proteome</keyword>
<keyword evidence="1" id="KW-0732">Signal</keyword>
<sequence>MTLCSITAVLLCFTCIFGLGVVFPPEVDTVTPQLTRVAVKGWCTAVQSGAHSVVGEEALTLRPLEPANLSNGHDRVRKTRRQYTTGEHRIPNCQFGRAKISLDRGGVGSDITRVSVEQGERDHLYRLSYGVSGDLQALAER</sequence>
<reference evidence="2" key="1">
    <citation type="journal article" date="2023" name="G3 (Bethesda)">
        <title>A reference genome for the long-term kleptoplast-retaining sea slug Elysia crispata morphotype clarki.</title>
        <authorList>
            <person name="Eastman K.E."/>
            <person name="Pendleton A.L."/>
            <person name="Shaikh M.A."/>
            <person name="Suttiyut T."/>
            <person name="Ogas R."/>
            <person name="Tomko P."/>
            <person name="Gavelis G."/>
            <person name="Widhalm J.R."/>
            <person name="Wisecaver J.H."/>
        </authorList>
    </citation>
    <scope>NUCLEOTIDE SEQUENCE</scope>
    <source>
        <strain evidence="2">ECLA1</strain>
    </source>
</reference>
<evidence type="ECO:0000313" key="3">
    <source>
        <dbReference type="Proteomes" id="UP001283361"/>
    </source>
</evidence>
<feature type="chain" id="PRO_5042108858" evidence="1">
    <location>
        <begin position="19"/>
        <end position="141"/>
    </location>
</feature>
<dbReference type="EMBL" id="JAWDGP010004608">
    <property type="protein sequence ID" value="KAK3763076.1"/>
    <property type="molecule type" value="Genomic_DNA"/>
</dbReference>
<comment type="caution">
    <text evidence="2">The sequence shown here is derived from an EMBL/GenBank/DDBJ whole genome shotgun (WGS) entry which is preliminary data.</text>
</comment>
<evidence type="ECO:0000313" key="2">
    <source>
        <dbReference type="EMBL" id="KAK3763076.1"/>
    </source>
</evidence>
<dbReference type="AlphaFoldDB" id="A0AAE0Z6R1"/>
<gene>
    <name evidence="2" type="ORF">RRG08_043363</name>
</gene>
<feature type="signal peptide" evidence="1">
    <location>
        <begin position="1"/>
        <end position="18"/>
    </location>
</feature>